<dbReference type="OrthoDB" id="180193at2"/>
<protein>
    <submittedName>
        <fullName evidence="6">Luciferase-like, subgroup</fullName>
    </submittedName>
</protein>
<dbReference type="GO" id="GO:0046306">
    <property type="term" value="P:alkanesulfonate catabolic process"/>
    <property type="evidence" value="ECO:0007669"/>
    <property type="project" value="TreeGrafter"/>
</dbReference>
<evidence type="ECO:0000256" key="1">
    <source>
        <dbReference type="ARBA" id="ARBA00022630"/>
    </source>
</evidence>
<dbReference type="HOGENOM" id="CLU_027853_6_2_11"/>
<dbReference type="KEGG" id="fri:FraEuI1c_2857"/>
<keyword evidence="2" id="KW-0288">FMN</keyword>
<dbReference type="SUPFAM" id="SSF51679">
    <property type="entry name" value="Bacterial luciferase-like"/>
    <property type="match status" value="1"/>
</dbReference>
<dbReference type="eggNOG" id="COG2141">
    <property type="taxonomic scope" value="Bacteria"/>
</dbReference>
<evidence type="ECO:0000259" key="5">
    <source>
        <dbReference type="Pfam" id="PF00296"/>
    </source>
</evidence>
<dbReference type="STRING" id="298654.FraEuI1c_2857"/>
<dbReference type="Pfam" id="PF00296">
    <property type="entry name" value="Bac_luciferase"/>
    <property type="match status" value="1"/>
</dbReference>
<reference evidence="6 7" key="1">
    <citation type="submission" date="2010-10" db="EMBL/GenBank/DDBJ databases">
        <title>Complete sequence of Frankia sp. EuI1c.</title>
        <authorList>
            <consortium name="US DOE Joint Genome Institute"/>
            <person name="Lucas S."/>
            <person name="Copeland A."/>
            <person name="Lapidus A."/>
            <person name="Cheng J.-F."/>
            <person name="Bruce D."/>
            <person name="Goodwin L."/>
            <person name="Pitluck S."/>
            <person name="Chertkov O."/>
            <person name="Detter J.C."/>
            <person name="Han C."/>
            <person name="Tapia R."/>
            <person name="Land M."/>
            <person name="Hauser L."/>
            <person name="Jeffries C."/>
            <person name="Kyrpides N."/>
            <person name="Ivanova N."/>
            <person name="Mikhailova N."/>
            <person name="Beauchemin N."/>
            <person name="Sen A."/>
            <person name="Sur S.A."/>
            <person name="Gtari M."/>
            <person name="Wall L."/>
            <person name="Tisa L."/>
            <person name="Woyke T."/>
        </authorList>
    </citation>
    <scope>NUCLEOTIDE SEQUENCE [LARGE SCALE GENOMIC DNA]</scope>
    <source>
        <strain evidence="7">DSM 45817 / CECT 9037 / EuI1c</strain>
    </source>
</reference>
<gene>
    <name evidence="6" type="ordered locus">FraEuI1c_2857</name>
</gene>
<proteinExistence type="predicted"/>
<dbReference type="PANTHER" id="PTHR42847:SF4">
    <property type="entry name" value="ALKANESULFONATE MONOOXYGENASE-RELATED"/>
    <property type="match status" value="1"/>
</dbReference>
<dbReference type="RefSeq" id="WP_013424001.1">
    <property type="nucleotide sequence ID" value="NC_014666.1"/>
</dbReference>
<dbReference type="AlphaFoldDB" id="E3J904"/>
<dbReference type="GO" id="GO:0008726">
    <property type="term" value="F:alkanesulfonate monooxygenase activity"/>
    <property type="evidence" value="ECO:0007669"/>
    <property type="project" value="TreeGrafter"/>
</dbReference>
<dbReference type="PANTHER" id="PTHR42847">
    <property type="entry name" value="ALKANESULFONATE MONOOXYGENASE"/>
    <property type="match status" value="1"/>
</dbReference>
<name>E3J904_PSEI1</name>
<organism evidence="6 7">
    <name type="scientific">Pseudofrankia inefficax (strain DSM 45817 / CECT 9037 / DDB 130130 / EuI1c)</name>
    <name type="common">Frankia inefficax</name>
    <dbReference type="NCBI Taxonomy" id="298654"/>
    <lineage>
        <taxon>Bacteria</taxon>
        <taxon>Bacillati</taxon>
        <taxon>Actinomycetota</taxon>
        <taxon>Actinomycetes</taxon>
        <taxon>Frankiales</taxon>
        <taxon>Frankiaceae</taxon>
        <taxon>Pseudofrankia</taxon>
    </lineage>
</organism>
<accession>E3J904</accession>
<feature type="domain" description="Luciferase-like" evidence="5">
    <location>
        <begin position="13"/>
        <end position="230"/>
    </location>
</feature>
<evidence type="ECO:0000256" key="3">
    <source>
        <dbReference type="ARBA" id="ARBA00023002"/>
    </source>
</evidence>
<dbReference type="InterPro" id="IPR036661">
    <property type="entry name" value="Luciferase-like_sf"/>
</dbReference>
<dbReference type="InterPro" id="IPR011251">
    <property type="entry name" value="Luciferase-like_dom"/>
</dbReference>
<evidence type="ECO:0000256" key="2">
    <source>
        <dbReference type="ARBA" id="ARBA00022643"/>
    </source>
</evidence>
<evidence type="ECO:0000313" key="7">
    <source>
        <dbReference type="Proteomes" id="UP000002484"/>
    </source>
</evidence>
<dbReference type="InParanoid" id="E3J904"/>
<evidence type="ECO:0000256" key="4">
    <source>
        <dbReference type="ARBA" id="ARBA00023033"/>
    </source>
</evidence>
<dbReference type="Proteomes" id="UP000002484">
    <property type="component" value="Chromosome"/>
</dbReference>
<dbReference type="InterPro" id="IPR050172">
    <property type="entry name" value="SsuD_RutA_monooxygenase"/>
</dbReference>
<dbReference type="EMBL" id="CP002299">
    <property type="protein sequence ID" value="ADP80883.1"/>
    <property type="molecule type" value="Genomic_DNA"/>
</dbReference>
<keyword evidence="7" id="KW-1185">Reference proteome</keyword>
<keyword evidence="3" id="KW-0560">Oxidoreductase</keyword>
<sequence>MTFFGVHAGPQMCTMDELRQVWRASEDLGFDWVSIWDHFYANPRAFDESCFEAVASQAALAATTSRVRVGSLVYSAGYRHPAVLANAAVTIDHISNGRLELGVGAGWHKPEYEGYGIPFETPGVRLRRLAESIEIIRALWTTDVVDYDGEFYTLRGARCVPKPVQPSARIWVGGTQPKALALASRLGDAWNVAAVSPKEFEQKYEIVRQNAPDPDRLATGVNLVYVGVGENGLEAELRKRLYDPTQSQLTDNMLVADDMSRVADRVKEYVDAGVQWIILNIRAPFDLDPLRRFAEEVIPLFRS</sequence>
<dbReference type="Gene3D" id="3.20.20.30">
    <property type="entry name" value="Luciferase-like domain"/>
    <property type="match status" value="1"/>
</dbReference>
<evidence type="ECO:0000313" key="6">
    <source>
        <dbReference type="EMBL" id="ADP80883.1"/>
    </source>
</evidence>
<keyword evidence="4" id="KW-0503">Monooxygenase</keyword>
<keyword evidence="1" id="KW-0285">Flavoprotein</keyword>